<dbReference type="GO" id="GO:0003824">
    <property type="term" value="F:catalytic activity"/>
    <property type="evidence" value="ECO:0007669"/>
    <property type="project" value="InterPro"/>
</dbReference>
<dbReference type="SUPFAM" id="SSF56752">
    <property type="entry name" value="D-aminoacid aminotransferase-like PLP-dependent enzymes"/>
    <property type="match status" value="1"/>
</dbReference>
<dbReference type="InterPro" id="IPR043132">
    <property type="entry name" value="BCAT-like_C"/>
</dbReference>
<evidence type="ECO:0000256" key="1">
    <source>
        <dbReference type="ARBA" id="ARBA00009320"/>
    </source>
</evidence>
<comment type="similarity">
    <text evidence="1">Belongs to the class-IV pyridoxal-phosphate-dependent aminotransferase family.</text>
</comment>
<proteinExistence type="inferred from homology"/>
<evidence type="ECO:0000313" key="2">
    <source>
        <dbReference type="EMBL" id="CAB4767941.1"/>
    </source>
</evidence>
<reference evidence="2" key="1">
    <citation type="submission" date="2020-05" db="EMBL/GenBank/DDBJ databases">
        <authorList>
            <person name="Chiriac C."/>
            <person name="Salcher M."/>
            <person name="Ghai R."/>
            <person name="Kavagutti S V."/>
        </authorList>
    </citation>
    <scope>NUCLEOTIDE SEQUENCE</scope>
</reference>
<dbReference type="PANTHER" id="PTHR42743:SF11">
    <property type="entry name" value="AMINODEOXYCHORISMATE LYASE"/>
    <property type="match status" value="1"/>
</dbReference>
<dbReference type="InterPro" id="IPR050571">
    <property type="entry name" value="Class-IV_PLP-Dep_Aminotrnsfr"/>
</dbReference>
<dbReference type="PANTHER" id="PTHR42743">
    <property type="entry name" value="AMINO-ACID AMINOTRANSFERASE"/>
    <property type="match status" value="1"/>
</dbReference>
<gene>
    <name evidence="2" type="ORF">UFOPK2918_00110</name>
    <name evidence="3" type="ORF">UFOPK3124_00967</name>
</gene>
<dbReference type="Gene3D" id="3.20.10.10">
    <property type="entry name" value="D-amino Acid Aminotransferase, subunit A, domain 2"/>
    <property type="match status" value="1"/>
</dbReference>
<dbReference type="Pfam" id="PF01063">
    <property type="entry name" value="Aminotran_4"/>
    <property type="match status" value="1"/>
</dbReference>
<accession>A0A6J6V6X4</accession>
<name>A0A6J6V6X4_9ZZZZ</name>
<dbReference type="InterPro" id="IPR001544">
    <property type="entry name" value="Aminotrans_IV"/>
</dbReference>
<dbReference type="EMBL" id="CAEZZT010000004">
    <property type="protein sequence ID" value="CAB4767941.1"/>
    <property type="molecule type" value="Genomic_DNA"/>
</dbReference>
<protein>
    <submittedName>
        <fullName evidence="2">Unannotated protein</fullName>
    </submittedName>
</protein>
<sequence length="249" mass="27194">MKVVFNQAVIDVNQAPCSPDGWLAGAGIFETIKVINSEPQLLDKHYVRAQETANALSIHIPSYSDVVKAVEEAVFGKLGSGMLRISFSQNQDWLVAHFPYQEIVDAASVRVHPEVVPGQIHKLFPYTNRIGILNAAREAGFDDAITVNSQGNICEGSVTNFVANIQGQWITPPTSDGVLPGIIRQLLIDNQLIKAASISLSQVQEIKSAFLLSSLRLAHPISRIDNRELALSHSFMEQIRALVVTSSVD</sequence>
<dbReference type="InterPro" id="IPR036038">
    <property type="entry name" value="Aminotransferase-like"/>
</dbReference>
<dbReference type="GO" id="GO:0046394">
    <property type="term" value="P:carboxylic acid biosynthetic process"/>
    <property type="evidence" value="ECO:0007669"/>
    <property type="project" value="UniProtKB-ARBA"/>
</dbReference>
<evidence type="ECO:0000313" key="3">
    <source>
        <dbReference type="EMBL" id="CAB4819597.1"/>
    </source>
</evidence>
<dbReference type="InterPro" id="IPR043131">
    <property type="entry name" value="BCAT-like_N"/>
</dbReference>
<dbReference type="Gene3D" id="3.30.470.10">
    <property type="match status" value="1"/>
</dbReference>
<dbReference type="AlphaFoldDB" id="A0A6J6V6X4"/>
<organism evidence="2">
    <name type="scientific">freshwater metagenome</name>
    <dbReference type="NCBI Taxonomy" id="449393"/>
    <lineage>
        <taxon>unclassified sequences</taxon>
        <taxon>metagenomes</taxon>
        <taxon>ecological metagenomes</taxon>
    </lineage>
</organism>
<dbReference type="EMBL" id="CAFAAY010000083">
    <property type="protein sequence ID" value="CAB4819597.1"/>
    <property type="molecule type" value="Genomic_DNA"/>
</dbReference>